<gene>
    <name evidence="1" type="ORF">DIU24_01585</name>
</gene>
<reference evidence="1 2" key="1">
    <citation type="journal article" date="2018" name="Nat. Biotechnol.">
        <title>A standardized bacterial taxonomy based on genome phylogeny substantially revises the tree of life.</title>
        <authorList>
            <person name="Parks D.H."/>
            <person name="Chuvochina M."/>
            <person name="Waite D.W."/>
            <person name="Rinke C."/>
            <person name="Skarshewski A."/>
            <person name="Chaumeil P.A."/>
            <person name="Hugenholtz P."/>
        </authorList>
    </citation>
    <scope>NUCLEOTIDE SEQUENCE [LARGE SCALE GENOMIC DNA]</scope>
    <source>
        <strain evidence="1">UBA12021</strain>
    </source>
</reference>
<evidence type="ECO:0000313" key="1">
    <source>
        <dbReference type="EMBL" id="HCQ40384.1"/>
    </source>
</evidence>
<dbReference type="InterPro" id="IPR036390">
    <property type="entry name" value="WH_DNA-bd_sf"/>
</dbReference>
<dbReference type="EMBL" id="DQFB01000003">
    <property type="protein sequence ID" value="HCQ40384.1"/>
    <property type="molecule type" value="Genomic_DNA"/>
</dbReference>
<accession>A0A656PMA3</accession>
<name>A0A656PMA3_UNCKA</name>
<dbReference type="AlphaFoldDB" id="A0A656PMA3"/>
<evidence type="ECO:0000313" key="2">
    <source>
        <dbReference type="Proteomes" id="UP000262056"/>
    </source>
</evidence>
<dbReference type="Proteomes" id="UP000262056">
    <property type="component" value="Unassembled WGS sequence"/>
</dbReference>
<sequence>MTSRHTEILRFLYQFRFLSRNQLQTLLNHKHYNRIIVWLNELTENGYIRRYYDKKRVTVPAIYSLGNKGRKYLKQNAKTERVKPELLDRIWRELTLSNQFRHHCLQVADIYLSLVKLTQSTKATLHFYTRTDLSGLKYLILPYPDAYFSIEETNGRKKCYFLDIFDELPARMVLRKRVRQYFEYFNNGYWQDHNDNPFPAIILFCPDNRSSHYLNTFIQKQLNDEPELEFYLTTREQLQKMGFCREALQKVLPKEP</sequence>
<dbReference type="SUPFAM" id="SSF46785">
    <property type="entry name" value="Winged helix' DNA-binding domain"/>
    <property type="match status" value="1"/>
</dbReference>
<evidence type="ECO:0008006" key="3">
    <source>
        <dbReference type="Google" id="ProtNLM"/>
    </source>
</evidence>
<dbReference type="Pfam" id="PF13814">
    <property type="entry name" value="Replic_Relax"/>
    <property type="match status" value="1"/>
</dbReference>
<proteinExistence type="predicted"/>
<dbReference type="InterPro" id="IPR025855">
    <property type="entry name" value="Replic_Relax"/>
</dbReference>
<protein>
    <recommendedName>
        <fullName evidence="3">Replication-relaxation</fullName>
    </recommendedName>
</protein>
<comment type="caution">
    <text evidence="1">The sequence shown here is derived from an EMBL/GenBank/DDBJ whole genome shotgun (WGS) entry which is preliminary data.</text>
</comment>
<organism evidence="1 2">
    <name type="scientific">candidate division WWE3 bacterium</name>
    <dbReference type="NCBI Taxonomy" id="2053526"/>
    <lineage>
        <taxon>Bacteria</taxon>
        <taxon>Katanobacteria</taxon>
    </lineage>
</organism>